<protein>
    <submittedName>
        <fullName evidence="2">Uncharacterized protein</fullName>
    </submittedName>
</protein>
<evidence type="ECO:0000256" key="1">
    <source>
        <dbReference type="SAM" id="MobiDB-lite"/>
    </source>
</evidence>
<feature type="region of interest" description="Disordered" evidence="1">
    <location>
        <begin position="1"/>
        <end position="119"/>
    </location>
</feature>
<dbReference type="Proteomes" id="UP001239994">
    <property type="component" value="Unassembled WGS sequence"/>
</dbReference>
<dbReference type="AlphaFoldDB" id="A0AAD9DZH5"/>
<sequence length="198" mass="20605">MGSDYAEAPPMEVEEVLHGDSPTDSDARSVISENDKPPAPTRWPKAPPRRYCLGGTQPGTLAPVPKTHRGRKEAIPMPTPETGKVASAPPVAEQKRLPPPKSARGDSPQVSWAAAQPTTGEQPGALAGLAGLTILLNDVVPVTLFVPVVLSPLVSVPVCCRFGACPSPLCLARAGSCQVVQSPGLAVRHWSRGHGPIG</sequence>
<name>A0AAD9DZH5_9TELE</name>
<comment type="caution">
    <text evidence="2">The sequence shown here is derived from an EMBL/GenBank/DDBJ whole genome shotgun (WGS) entry which is preliminary data.</text>
</comment>
<gene>
    <name evidence="2" type="ORF">P4O66_006950</name>
</gene>
<organism evidence="2 3">
    <name type="scientific">Electrophorus voltai</name>
    <dbReference type="NCBI Taxonomy" id="2609070"/>
    <lineage>
        <taxon>Eukaryota</taxon>
        <taxon>Metazoa</taxon>
        <taxon>Chordata</taxon>
        <taxon>Craniata</taxon>
        <taxon>Vertebrata</taxon>
        <taxon>Euteleostomi</taxon>
        <taxon>Actinopterygii</taxon>
        <taxon>Neopterygii</taxon>
        <taxon>Teleostei</taxon>
        <taxon>Ostariophysi</taxon>
        <taxon>Gymnotiformes</taxon>
        <taxon>Gymnotoidei</taxon>
        <taxon>Gymnotidae</taxon>
        <taxon>Electrophorus</taxon>
    </lineage>
</organism>
<dbReference type="EMBL" id="JAROKS010000012">
    <property type="protein sequence ID" value="KAK1798664.1"/>
    <property type="molecule type" value="Genomic_DNA"/>
</dbReference>
<evidence type="ECO:0000313" key="3">
    <source>
        <dbReference type="Proteomes" id="UP001239994"/>
    </source>
</evidence>
<accession>A0AAD9DZH5</accession>
<evidence type="ECO:0000313" key="2">
    <source>
        <dbReference type="EMBL" id="KAK1798664.1"/>
    </source>
</evidence>
<reference evidence="2" key="1">
    <citation type="submission" date="2023-03" db="EMBL/GenBank/DDBJ databases">
        <title>Electrophorus voltai genome.</title>
        <authorList>
            <person name="Bian C."/>
        </authorList>
    </citation>
    <scope>NUCLEOTIDE SEQUENCE</scope>
    <source>
        <strain evidence="2">CB-2022</strain>
        <tissue evidence="2">Muscle</tissue>
    </source>
</reference>
<proteinExistence type="predicted"/>
<keyword evidence="3" id="KW-1185">Reference proteome</keyword>